<evidence type="ECO:0000313" key="1">
    <source>
        <dbReference type="EMBL" id="SFJ06079.1"/>
    </source>
</evidence>
<dbReference type="OrthoDB" id="205286at2157"/>
<accession>A0A1I3NA87</accession>
<dbReference type="Pfam" id="PF20127">
    <property type="entry name" value="DUF6517"/>
    <property type="match status" value="1"/>
</dbReference>
<name>A0A1I3NA87_9EURY</name>
<dbReference type="RefSeq" id="WP_005578139.1">
    <property type="nucleotide sequence ID" value="NZ_FORO01000013.1"/>
</dbReference>
<dbReference type="InterPro" id="IPR045396">
    <property type="entry name" value="DUF6517"/>
</dbReference>
<dbReference type="GeneID" id="14209697"/>
<dbReference type="InterPro" id="IPR006311">
    <property type="entry name" value="TAT_signal"/>
</dbReference>
<proteinExistence type="predicted"/>
<dbReference type="AlphaFoldDB" id="A0A1I3NA87"/>
<dbReference type="EMBL" id="FORO01000013">
    <property type="protein sequence ID" value="SFJ06079.1"/>
    <property type="molecule type" value="Genomic_DNA"/>
</dbReference>
<reference evidence="1 2" key="1">
    <citation type="submission" date="2016-10" db="EMBL/GenBank/DDBJ databases">
        <authorList>
            <person name="de Groot N.N."/>
        </authorList>
    </citation>
    <scope>NUCLEOTIDE SEQUENCE [LARGE SCALE GENOMIC DNA]</scope>
    <source>
        <strain evidence="1 2">SP2</strain>
    </source>
</reference>
<protein>
    <submittedName>
        <fullName evidence="1">Uncharacterized protein</fullName>
    </submittedName>
</protein>
<sequence>MTTSRRSLLAAGATGTVALTAGCLDFVLGNSPLEFTADRVAPIDTALAETGYEKDDVDERSVEETVDIGVDREVRASLWVSVYAKELRDQSHDASVFASISAPAMEIGSRTINPLTDLSSRELLAEFLDEIEFDSGIEDLEYEDSTELEILDEKRDVETFAGTTEYDGLEVDIEVVLTSFGHDDDLLVLLGSYPDFDDDPGVMTDEDENVERLLQSVEHPV</sequence>
<dbReference type="Proteomes" id="UP000182829">
    <property type="component" value="Unassembled WGS sequence"/>
</dbReference>
<evidence type="ECO:0000313" key="2">
    <source>
        <dbReference type="Proteomes" id="UP000182829"/>
    </source>
</evidence>
<dbReference type="PROSITE" id="PS51318">
    <property type="entry name" value="TAT"/>
    <property type="match status" value="1"/>
</dbReference>
<dbReference type="PROSITE" id="PS51257">
    <property type="entry name" value="PROKAR_LIPOPROTEIN"/>
    <property type="match status" value="1"/>
</dbReference>
<dbReference type="OMA" id="WQSTYVK"/>
<organism evidence="1 2">
    <name type="scientific">Natronobacterium gregoryi</name>
    <dbReference type="NCBI Taxonomy" id="44930"/>
    <lineage>
        <taxon>Archaea</taxon>
        <taxon>Methanobacteriati</taxon>
        <taxon>Methanobacteriota</taxon>
        <taxon>Stenosarchaea group</taxon>
        <taxon>Halobacteria</taxon>
        <taxon>Halobacteriales</taxon>
        <taxon>Natrialbaceae</taxon>
        <taxon>Natronobacterium</taxon>
    </lineage>
</organism>
<gene>
    <name evidence="1" type="ORF">SAMN05443661_1133</name>
</gene>